<feature type="repeat" description="PPR" evidence="3">
    <location>
        <begin position="373"/>
        <end position="407"/>
    </location>
</feature>
<reference evidence="5" key="1">
    <citation type="journal article" date="2013" name="Science">
        <title>The Amborella genome and the evolution of flowering plants.</title>
        <authorList>
            <consortium name="Amborella Genome Project"/>
        </authorList>
    </citation>
    <scope>NUCLEOTIDE SEQUENCE [LARGE SCALE GENOMIC DNA]</scope>
</reference>
<feature type="repeat" description="PPR" evidence="3">
    <location>
        <begin position="268"/>
        <end position="302"/>
    </location>
</feature>
<dbReference type="Gene3D" id="1.25.40.10">
    <property type="entry name" value="Tetratricopeptide repeat domain"/>
    <property type="match status" value="4"/>
</dbReference>
<feature type="repeat" description="PPR" evidence="3">
    <location>
        <begin position="443"/>
        <end position="477"/>
    </location>
</feature>
<dbReference type="EMBL" id="KI394330">
    <property type="protein sequence ID" value="ERN03739.1"/>
    <property type="molecule type" value="Genomic_DNA"/>
</dbReference>
<dbReference type="PROSITE" id="PS51375">
    <property type="entry name" value="PPR"/>
    <property type="match status" value="8"/>
</dbReference>
<dbReference type="OMA" id="RFFIWAQ"/>
<evidence type="ECO:0008006" key="6">
    <source>
        <dbReference type="Google" id="ProtNLM"/>
    </source>
</evidence>
<name>W1P7V2_AMBTC</name>
<gene>
    <name evidence="4" type="ORF">AMTR_s00078p00045650</name>
</gene>
<accession>W1P7V2</accession>
<feature type="repeat" description="PPR" evidence="3">
    <location>
        <begin position="338"/>
        <end position="372"/>
    </location>
</feature>
<dbReference type="PANTHER" id="PTHR47941">
    <property type="entry name" value="PENTATRICOPEPTIDE REPEAT-CONTAINING PROTEIN 3, MITOCHONDRIAL"/>
    <property type="match status" value="1"/>
</dbReference>
<dbReference type="eggNOG" id="KOG4197">
    <property type="taxonomic scope" value="Eukaryota"/>
</dbReference>
<dbReference type="AlphaFoldDB" id="W1P7V2"/>
<dbReference type="Pfam" id="PF01535">
    <property type="entry name" value="PPR"/>
    <property type="match status" value="2"/>
</dbReference>
<dbReference type="Pfam" id="PF13041">
    <property type="entry name" value="PPR_2"/>
    <property type="match status" value="3"/>
</dbReference>
<evidence type="ECO:0000313" key="4">
    <source>
        <dbReference type="EMBL" id="ERN03739.1"/>
    </source>
</evidence>
<dbReference type="HOGENOM" id="CLU_002706_49_20_1"/>
<dbReference type="GO" id="GO:0003729">
    <property type="term" value="F:mRNA binding"/>
    <property type="evidence" value="ECO:0000318"/>
    <property type="project" value="GO_Central"/>
</dbReference>
<dbReference type="InterPro" id="IPR002885">
    <property type="entry name" value="PPR_rpt"/>
</dbReference>
<dbReference type="NCBIfam" id="TIGR00756">
    <property type="entry name" value="PPR"/>
    <property type="match status" value="8"/>
</dbReference>
<sequence>MTFKALLFKIQNPSLHAMAVLVHKVRNRHSFSDYSHIHVVRIMDRRIDYNSGLFRIMDTRIDYNSGLFCHFYNFHSSNSRPFSSLSDSEFSVSSSQLSDNVNEICRILSDYRSPNHDMEPSLERFNGELTTDLVEQVLKRCKDLGNSSHRFFIWAYKRPDFKHSEQSYRILVDILGSNRHFPMIWDLVFGMKNDGFEIKRELFWVMFRSYARANLPTDAIRAFRRMEEFGIKPSIDDLDQLIYTLCKHRLVDYAHKFFEKAKFEFAVSSKSYSILINGWGEIGNWVEAESLFHEMVKEKVPLDIVAYNTLLGSLCKSGKVDYAHKLFREMGSYGLVPDAFSYSTFVNAYSEADDVNSAIRVFDSMRRHNLVPNVYTYNSLIKVLCKNERVDDAYGLLDEMIEKGLSPDLWSYNTILAIHCNVREVNKALRLLNRMDRDLCKPDKHTYNMLLKMLILVGRFDRAVKVWNGMEERGFYPAVTTYAVMIHGLCKRGRIEDACSHFETMIDEGVPPYTSTCELIRNHLVHLGMQDKARVIANKMQRASSCSIQELSIMFDLPLPVKAIETRSKKGVKVRLGSKRKRETLIKKAGVGEGN</sequence>
<comment type="similarity">
    <text evidence="1">Belongs to the PPR family. P subfamily.</text>
</comment>
<keyword evidence="2" id="KW-0677">Repeat</keyword>
<proteinExistence type="inferred from homology"/>
<dbReference type="InterPro" id="IPR011990">
    <property type="entry name" value="TPR-like_helical_dom_sf"/>
</dbReference>
<evidence type="ECO:0000256" key="3">
    <source>
        <dbReference type="PROSITE-ProRule" id="PRU00708"/>
    </source>
</evidence>
<keyword evidence="5" id="KW-1185">Reference proteome</keyword>
<feature type="repeat" description="PPR" evidence="3">
    <location>
        <begin position="303"/>
        <end position="337"/>
    </location>
</feature>
<evidence type="ECO:0000313" key="5">
    <source>
        <dbReference type="Proteomes" id="UP000017836"/>
    </source>
</evidence>
<feature type="repeat" description="PPR" evidence="3">
    <location>
        <begin position="199"/>
        <end position="233"/>
    </location>
</feature>
<feature type="repeat" description="PPR" evidence="3">
    <location>
        <begin position="478"/>
        <end position="512"/>
    </location>
</feature>
<dbReference type="Proteomes" id="UP000017836">
    <property type="component" value="Unassembled WGS sequence"/>
</dbReference>
<protein>
    <recommendedName>
        <fullName evidence="6">Pentacotripeptide-repeat region of PRORP domain-containing protein</fullName>
    </recommendedName>
</protein>
<feature type="repeat" description="PPR" evidence="3">
    <location>
        <begin position="408"/>
        <end position="442"/>
    </location>
</feature>
<organism evidence="4 5">
    <name type="scientific">Amborella trichopoda</name>
    <dbReference type="NCBI Taxonomy" id="13333"/>
    <lineage>
        <taxon>Eukaryota</taxon>
        <taxon>Viridiplantae</taxon>
        <taxon>Streptophyta</taxon>
        <taxon>Embryophyta</taxon>
        <taxon>Tracheophyta</taxon>
        <taxon>Spermatophyta</taxon>
        <taxon>Magnoliopsida</taxon>
        <taxon>Amborellales</taxon>
        <taxon>Amborellaceae</taxon>
        <taxon>Amborella</taxon>
    </lineage>
</organism>
<evidence type="ECO:0000256" key="1">
    <source>
        <dbReference type="ARBA" id="ARBA00007626"/>
    </source>
</evidence>
<dbReference type="Gramene" id="ERN03739">
    <property type="protein sequence ID" value="ERN03739"/>
    <property type="gene ID" value="AMTR_s00078p00045650"/>
</dbReference>
<evidence type="ECO:0000256" key="2">
    <source>
        <dbReference type="ARBA" id="ARBA00022737"/>
    </source>
</evidence>